<dbReference type="EMBL" id="KV878214">
    <property type="protein sequence ID" value="OJJ33341.1"/>
    <property type="molecule type" value="Genomic_DNA"/>
</dbReference>
<evidence type="ECO:0000256" key="1">
    <source>
        <dbReference type="SAM" id="Coils"/>
    </source>
</evidence>
<reference evidence="4" key="1">
    <citation type="journal article" date="2017" name="Genome Biol.">
        <title>Comparative genomics reveals high biological diversity and specific adaptations in the industrially and medically important fungal genus Aspergillus.</title>
        <authorList>
            <person name="de Vries R.P."/>
            <person name="Riley R."/>
            <person name="Wiebenga A."/>
            <person name="Aguilar-Osorio G."/>
            <person name="Amillis S."/>
            <person name="Uchima C.A."/>
            <person name="Anderluh G."/>
            <person name="Asadollahi M."/>
            <person name="Askin M."/>
            <person name="Barry K."/>
            <person name="Battaglia E."/>
            <person name="Bayram O."/>
            <person name="Benocci T."/>
            <person name="Braus-Stromeyer S.A."/>
            <person name="Caldana C."/>
            <person name="Canovas D."/>
            <person name="Cerqueira G.C."/>
            <person name="Chen F."/>
            <person name="Chen W."/>
            <person name="Choi C."/>
            <person name="Clum A."/>
            <person name="Dos Santos R.A."/>
            <person name="Damasio A.R."/>
            <person name="Diallinas G."/>
            <person name="Emri T."/>
            <person name="Fekete E."/>
            <person name="Flipphi M."/>
            <person name="Freyberg S."/>
            <person name="Gallo A."/>
            <person name="Gournas C."/>
            <person name="Habgood R."/>
            <person name="Hainaut M."/>
            <person name="Harispe M.L."/>
            <person name="Henrissat B."/>
            <person name="Hilden K.S."/>
            <person name="Hope R."/>
            <person name="Hossain A."/>
            <person name="Karabika E."/>
            <person name="Karaffa L."/>
            <person name="Karanyi Z."/>
            <person name="Krasevec N."/>
            <person name="Kuo A."/>
            <person name="Kusch H."/>
            <person name="LaButti K."/>
            <person name="Lagendijk E.L."/>
            <person name="Lapidus A."/>
            <person name="Levasseur A."/>
            <person name="Lindquist E."/>
            <person name="Lipzen A."/>
            <person name="Logrieco A.F."/>
            <person name="MacCabe A."/>
            <person name="Maekelae M.R."/>
            <person name="Malavazi I."/>
            <person name="Melin P."/>
            <person name="Meyer V."/>
            <person name="Mielnichuk N."/>
            <person name="Miskei M."/>
            <person name="Molnar A.P."/>
            <person name="Mule G."/>
            <person name="Ngan C.Y."/>
            <person name="Orejas M."/>
            <person name="Orosz E."/>
            <person name="Ouedraogo J.P."/>
            <person name="Overkamp K.M."/>
            <person name="Park H.-S."/>
            <person name="Perrone G."/>
            <person name="Piumi F."/>
            <person name="Punt P.J."/>
            <person name="Ram A.F."/>
            <person name="Ramon A."/>
            <person name="Rauscher S."/>
            <person name="Record E."/>
            <person name="Riano-Pachon D.M."/>
            <person name="Robert V."/>
            <person name="Roehrig J."/>
            <person name="Ruller R."/>
            <person name="Salamov A."/>
            <person name="Salih N.S."/>
            <person name="Samson R.A."/>
            <person name="Sandor E."/>
            <person name="Sanguinetti M."/>
            <person name="Schuetze T."/>
            <person name="Sepcic K."/>
            <person name="Shelest E."/>
            <person name="Sherlock G."/>
            <person name="Sophianopoulou V."/>
            <person name="Squina F.M."/>
            <person name="Sun H."/>
            <person name="Susca A."/>
            <person name="Todd R.B."/>
            <person name="Tsang A."/>
            <person name="Unkles S.E."/>
            <person name="van de Wiele N."/>
            <person name="van Rossen-Uffink D."/>
            <person name="Oliveira J.V."/>
            <person name="Vesth T.C."/>
            <person name="Visser J."/>
            <person name="Yu J.-H."/>
            <person name="Zhou M."/>
            <person name="Andersen M.R."/>
            <person name="Archer D.B."/>
            <person name="Baker S.E."/>
            <person name="Benoit I."/>
            <person name="Brakhage A.A."/>
            <person name="Braus G.H."/>
            <person name="Fischer R."/>
            <person name="Frisvad J.C."/>
            <person name="Goldman G.H."/>
            <person name="Houbraken J."/>
            <person name="Oakley B."/>
            <person name="Pocsi I."/>
            <person name="Scazzocchio C."/>
            <person name="Seiboth B."/>
            <person name="vanKuyk P.A."/>
            <person name="Wortman J."/>
            <person name="Dyer P.S."/>
            <person name="Grigoriev I.V."/>
        </authorList>
    </citation>
    <scope>NUCLEOTIDE SEQUENCE [LARGE SCALE GENOMIC DNA]</scope>
    <source>
        <strain evidence="4">DTO 134E9</strain>
    </source>
</reference>
<sequence length="324" mass="36385">MHLPCPRADEPVKSGPFTYGGKGITNASSSRVRAATKPWVTAQLQLYEIPFQKSSPAAQLKATLETAVKTGKCNSIAPSVASIEELSREKCQEQLNNHDEVVKKWRAAEFSKLKSPSDEAYFDPSLFIAKYSLESLDGPPDMGKQNNALILKKVSGRAFEMAVQRIPGLVARITRDLTVIGWENSIERGLDSAFATISSDCQFDIRTTESNFDFDRFMAKFFLDGLNGKPNPRKYSEPIDLYPFLDQNQKLEAAAASIPGLKVCRVKGRSSLTFTIVGWDSYKLVLKKKEFEEERAREEAEEAAEKKTEMEERWQETLKPIMNI</sequence>
<evidence type="ECO:0000313" key="3">
    <source>
        <dbReference type="EMBL" id="OJJ33341.1"/>
    </source>
</evidence>
<dbReference type="RefSeq" id="XP_040687018.1">
    <property type="nucleotide sequence ID" value="XM_040833406.1"/>
</dbReference>
<keyword evidence="1" id="KW-0175">Coiled coil</keyword>
<evidence type="ECO:0000313" key="4">
    <source>
        <dbReference type="Proteomes" id="UP000184383"/>
    </source>
</evidence>
<dbReference type="GeneID" id="63749254"/>
<dbReference type="AlphaFoldDB" id="A0A1L9REJ3"/>
<protein>
    <submittedName>
        <fullName evidence="3">Uncharacterized protein</fullName>
    </submittedName>
</protein>
<gene>
    <name evidence="3" type="ORF">ASPWEDRAFT_30426</name>
</gene>
<name>A0A1L9REJ3_ASPWE</name>
<feature type="region of interest" description="Disordered" evidence="2">
    <location>
        <begin position="1"/>
        <end position="20"/>
    </location>
</feature>
<proteinExistence type="predicted"/>
<dbReference type="STRING" id="1073089.A0A1L9REJ3"/>
<feature type="coiled-coil region" evidence="1">
    <location>
        <begin position="286"/>
        <end position="317"/>
    </location>
</feature>
<dbReference type="Proteomes" id="UP000184383">
    <property type="component" value="Unassembled WGS sequence"/>
</dbReference>
<dbReference type="VEuPathDB" id="FungiDB:ASPWEDRAFT_30426"/>
<dbReference type="OrthoDB" id="4630416at2759"/>
<evidence type="ECO:0000256" key="2">
    <source>
        <dbReference type="SAM" id="MobiDB-lite"/>
    </source>
</evidence>
<accession>A0A1L9REJ3</accession>
<organism evidence="3 4">
    <name type="scientific">Aspergillus wentii DTO 134E9</name>
    <dbReference type="NCBI Taxonomy" id="1073089"/>
    <lineage>
        <taxon>Eukaryota</taxon>
        <taxon>Fungi</taxon>
        <taxon>Dikarya</taxon>
        <taxon>Ascomycota</taxon>
        <taxon>Pezizomycotina</taxon>
        <taxon>Eurotiomycetes</taxon>
        <taxon>Eurotiomycetidae</taxon>
        <taxon>Eurotiales</taxon>
        <taxon>Aspergillaceae</taxon>
        <taxon>Aspergillus</taxon>
        <taxon>Aspergillus subgen. Cremei</taxon>
    </lineage>
</organism>
<keyword evidence="4" id="KW-1185">Reference proteome</keyword>